<comment type="caution">
    <text evidence="2">The sequence shown here is derived from an EMBL/GenBank/DDBJ whole genome shotgun (WGS) entry which is preliminary data.</text>
</comment>
<accession>A0ABP9HUU5</accession>
<reference evidence="3" key="1">
    <citation type="journal article" date="2019" name="Int. J. Syst. Evol. Microbiol.">
        <title>The Global Catalogue of Microorganisms (GCM) 10K type strain sequencing project: providing services to taxonomists for standard genome sequencing and annotation.</title>
        <authorList>
            <consortium name="The Broad Institute Genomics Platform"/>
            <consortium name="The Broad Institute Genome Sequencing Center for Infectious Disease"/>
            <person name="Wu L."/>
            <person name="Ma J."/>
        </authorList>
    </citation>
    <scope>NUCLEOTIDE SEQUENCE [LARGE SCALE GENOMIC DNA]</scope>
    <source>
        <strain evidence="3">JCM 18126</strain>
    </source>
</reference>
<name>A0ABP9HUU5_9ACTN</name>
<evidence type="ECO:0000313" key="2">
    <source>
        <dbReference type="EMBL" id="GAA4978903.1"/>
    </source>
</evidence>
<sequence>MSENSLTEAGVAWDAEEYAPAAPVLAEDPAEGLPAEPGAGTDAPIEDPERPEPVPLDEDDYAHEVP</sequence>
<keyword evidence="3" id="KW-1185">Reference proteome</keyword>
<evidence type="ECO:0000256" key="1">
    <source>
        <dbReference type="SAM" id="MobiDB-lite"/>
    </source>
</evidence>
<gene>
    <name evidence="2" type="ORF">GCM10023225_19350</name>
</gene>
<evidence type="ECO:0000313" key="3">
    <source>
        <dbReference type="Proteomes" id="UP001501195"/>
    </source>
</evidence>
<dbReference type="Proteomes" id="UP001501195">
    <property type="component" value="Unassembled WGS sequence"/>
</dbReference>
<organism evidence="2 3">
    <name type="scientific">Kineococcus glutinatus</name>
    <dbReference type="NCBI Taxonomy" id="1070872"/>
    <lineage>
        <taxon>Bacteria</taxon>
        <taxon>Bacillati</taxon>
        <taxon>Actinomycetota</taxon>
        <taxon>Actinomycetes</taxon>
        <taxon>Kineosporiales</taxon>
        <taxon>Kineosporiaceae</taxon>
        <taxon>Kineococcus</taxon>
    </lineage>
</organism>
<feature type="region of interest" description="Disordered" evidence="1">
    <location>
        <begin position="20"/>
        <end position="66"/>
    </location>
</feature>
<protein>
    <submittedName>
        <fullName evidence="2">Uncharacterized protein</fullName>
    </submittedName>
</protein>
<dbReference type="EMBL" id="BAABIL010000267">
    <property type="protein sequence ID" value="GAA4978903.1"/>
    <property type="molecule type" value="Genomic_DNA"/>
</dbReference>
<dbReference type="RefSeq" id="WP_345712289.1">
    <property type="nucleotide sequence ID" value="NZ_BAABIL010000267.1"/>
</dbReference>
<feature type="compositionally biased region" description="Acidic residues" evidence="1">
    <location>
        <begin position="55"/>
        <end position="66"/>
    </location>
</feature>
<proteinExistence type="predicted"/>